<keyword evidence="8" id="KW-1015">Disulfide bond</keyword>
<dbReference type="Pfam" id="PF00688">
    <property type="entry name" value="TGFb_propeptide"/>
    <property type="match status" value="1"/>
</dbReference>
<dbReference type="InterPro" id="IPR017948">
    <property type="entry name" value="TGFb_CS"/>
</dbReference>
<dbReference type="GO" id="GO:0005615">
    <property type="term" value="C:extracellular space"/>
    <property type="evidence" value="ECO:0007669"/>
    <property type="project" value="TreeGrafter"/>
</dbReference>
<protein>
    <recommendedName>
        <fullName evidence="13">TGF-beta family profile domain-containing protein</fullName>
    </recommendedName>
</protein>
<dbReference type="SMART" id="SM00204">
    <property type="entry name" value="TGFB"/>
    <property type="match status" value="1"/>
</dbReference>
<comment type="caution">
    <text evidence="14">The sequence shown here is derived from an EMBL/GenBank/DDBJ whole genome shotgun (WGS) entry which is preliminary data.</text>
</comment>
<keyword evidence="9" id="KW-0325">Glycoprotein</keyword>
<dbReference type="InterPro" id="IPR001839">
    <property type="entry name" value="TGF-b_C"/>
</dbReference>
<keyword evidence="6 12" id="KW-0732">Signal</keyword>
<feature type="compositionally biased region" description="Low complexity" evidence="11">
    <location>
        <begin position="259"/>
        <end position="268"/>
    </location>
</feature>
<evidence type="ECO:0000256" key="3">
    <source>
        <dbReference type="ARBA" id="ARBA00022473"/>
    </source>
</evidence>
<feature type="signal peptide" evidence="12">
    <location>
        <begin position="1"/>
        <end position="24"/>
    </location>
</feature>
<dbReference type="CDD" id="cd13759">
    <property type="entry name" value="TGF_beta_NODAL"/>
    <property type="match status" value="1"/>
</dbReference>
<evidence type="ECO:0000256" key="1">
    <source>
        <dbReference type="ARBA" id="ARBA00004613"/>
    </source>
</evidence>
<dbReference type="GO" id="GO:0009888">
    <property type="term" value="P:tissue development"/>
    <property type="evidence" value="ECO:0007669"/>
    <property type="project" value="UniProtKB-ARBA"/>
</dbReference>
<reference evidence="14" key="1">
    <citation type="submission" date="2020-10" db="EMBL/GenBank/DDBJ databases">
        <title>Chromosome-scale genome assembly of the Allis shad, Alosa alosa.</title>
        <authorList>
            <person name="Margot Z."/>
            <person name="Christophe K."/>
            <person name="Cabau C."/>
            <person name="Louis A."/>
            <person name="Berthelot C."/>
            <person name="Parey E."/>
            <person name="Roest Crollius H."/>
            <person name="Montfort J."/>
            <person name="Robinson-Rechavi M."/>
            <person name="Bucao C."/>
            <person name="Bouchez O."/>
            <person name="Gislard M."/>
            <person name="Lluch J."/>
            <person name="Milhes M."/>
            <person name="Lampietro C."/>
            <person name="Lopez Roques C."/>
            <person name="Donnadieu C."/>
            <person name="Braasch I."/>
            <person name="Desvignes T."/>
            <person name="Postlethwait J."/>
            <person name="Bobe J."/>
            <person name="Guiguen Y."/>
        </authorList>
    </citation>
    <scope>NUCLEOTIDE SEQUENCE</scope>
    <source>
        <strain evidence="14">M-15738</strain>
        <tissue evidence="14">Blood</tissue>
    </source>
</reference>
<accession>A0AAV6GCZ7</accession>
<dbReference type="PROSITE" id="PS51362">
    <property type="entry name" value="TGF_BETA_2"/>
    <property type="match status" value="1"/>
</dbReference>
<evidence type="ECO:0000256" key="4">
    <source>
        <dbReference type="ARBA" id="ARBA00022525"/>
    </source>
</evidence>
<dbReference type="AlphaFoldDB" id="A0AAV6GCZ7"/>
<dbReference type="GO" id="GO:0007369">
    <property type="term" value="P:gastrulation"/>
    <property type="evidence" value="ECO:0007669"/>
    <property type="project" value="UniProtKB-ARBA"/>
</dbReference>
<dbReference type="PANTHER" id="PTHR11848">
    <property type="entry name" value="TGF-BETA FAMILY"/>
    <property type="match status" value="1"/>
</dbReference>
<evidence type="ECO:0000256" key="7">
    <source>
        <dbReference type="ARBA" id="ARBA00023030"/>
    </source>
</evidence>
<keyword evidence="7 10" id="KW-0339">Growth factor</keyword>
<feature type="domain" description="TGF-beta family profile" evidence="13">
    <location>
        <begin position="271"/>
        <end position="405"/>
    </location>
</feature>
<dbReference type="PROSITE" id="PS00250">
    <property type="entry name" value="TGF_BETA_1"/>
    <property type="match status" value="1"/>
</dbReference>
<dbReference type="Proteomes" id="UP000823561">
    <property type="component" value="Chromosome 12"/>
</dbReference>
<comment type="similarity">
    <text evidence="2 10">Belongs to the TGF-beta family.</text>
</comment>
<dbReference type="InterPro" id="IPR029034">
    <property type="entry name" value="Cystine-knot_cytokine"/>
</dbReference>
<dbReference type="Gene3D" id="2.60.120.970">
    <property type="match status" value="1"/>
</dbReference>
<dbReference type="PANTHER" id="PTHR11848:SF159">
    <property type="entry name" value="NODAL HOMOLOG"/>
    <property type="match status" value="1"/>
</dbReference>
<keyword evidence="5" id="KW-0165">Cleavage on pair of basic residues</keyword>
<evidence type="ECO:0000313" key="14">
    <source>
        <dbReference type="EMBL" id="KAG5272710.1"/>
    </source>
</evidence>
<evidence type="ECO:0000256" key="6">
    <source>
        <dbReference type="ARBA" id="ARBA00022729"/>
    </source>
</evidence>
<evidence type="ECO:0000256" key="2">
    <source>
        <dbReference type="ARBA" id="ARBA00006656"/>
    </source>
</evidence>
<evidence type="ECO:0000259" key="13">
    <source>
        <dbReference type="PROSITE" id="PS51362"/>
    </source>
</evidence>
<dbReference type="InterPro" id="IPR015615">
    <property type="entry name" value="TGF-beta-rel"/>
</dbReference>
<keyword evidence="15" id="KW-1185">Reference proteome</keyword>
<evidence type="ECO:0000256" key="12">
    <source>
        <dbReference type="SAM" id="SignalP"/>
    </source>
</evidence>
<dbReference type="FunFam" id="2.10.90.10:FF:000026">
    <property type="entry name" value="Nodal homolog 3-A"/>
    <property type="match status" value="1"/>
</dbReference>
<dbReference type="EMBL" id="JADWDJ010000012">
    <property type="protein sequence ID" value="KAG5272710.1"/>
    <property type="molecule type" value="Genomic_DNA"/>
</dbReference>
<dbReference type="GO" id="GO:0005125">
    <property type="term" value="F:cytokine activity"/>
    <property type="evidence" value="ECO:0007669"/>
    <property type="project" value="TreeGrafter"/>
</dbReference>
<evidence type="ECO:0000256" key="8">
    <source>
        <dbReference type="ARBA" id="ARBA00023157"/>
    </source>
</evidence>
<evidence type="ECO:0000256" key="5">
    <source>
        <dbReference type="ARBA" id="ARBA00022685"/>
    </source>
</evidence>
<sequence length="405" mass="45292">MERHGLGTCVTLALLLHWIGGVRTDSSGLFHQRMRGSQGGSSDHLSSMHQQNRYPLYMMHLYRTLQAGDAHRSSPDLRSIHSDNPSLHDSDAVLSLVAKSCSQTGTRWSITFDLSSISTSDTVQRSELRLRLPTFSNSRSAVVDIYHAHGHCAKEPCPDRLHLASFRATPSKGASHSTWRVFNITTMLRYWLHQGEPVVESLNEKGETWHDDGQESVHHSTTDTVMMVVFSKHNQMAGQRSPTLIHTAERSKYVALDRAGATTSGHAAGSRRKRNHKPRDMLHDAAGVPGALGSLSSNGPQKTLCRKVDMWVDFEQIGWSDWIVYPKRYNAFRCEGSCPSPVDETFSPTNHAYMQSLLKLHHPDRVPCPSCVPTRLGHLSMLYYENGELAMRNLEGMVVEECGCH</sequence>
<feature type="chain" id="PRO_5043462101" description="TGF-beta family profile domain-containing protein" evidence="12">
    <location>
        <begin position="25"/>
        <end position="405"/>
    </location>
</feature>
<dbReference type="SUPFAM" id="SSF57501">
    <property type="entry name" value="Cystine-knot cytokines"/>
    <property type="match status" value="1"/>
</dbReference>
<keyword evidence="4" id="KW-0964">Secreted</keyword>
<dbReference type="InterPro" id="IPR001111">
    <property type="entry name" value="TGF-b_propeptide"/>
</dbReference>
<organism evidence="14 15">
    <name type="scientific">Alosa alosa</name>
    <name type="common">allis shad</name>
    <dbReference type="NCBI Taxonomy" id="278164"/>
    <lineage>
        <taxon>Eukaryota</taxon>
        <taxon>Metazoa</taxon>
        <taxon>Chordata</taxon>
        <taxon>Craniata</taxon>
        <taxon>Vertebrata</taxon>
        <taxon>Euteleostomi</taxon>
        <taxon>Actinopterygii</taxon>
        <taxon>Neopterygii</taxon>
        <taxon>Teleostei</taxon>
        <taxon>Clupei</taxon>
        <taxon>Clupeiformes</taxon>
        <taxon>Clupeoidei</taxon>
        <taxon>Clupeidae</taxon>
        <taxon>Alosa</taxon>
    </lineage>
</organism>
<name>A0AAV6GCZ7_9TELE</name>
<gene>
    <name evidence="14" type="ORF">AALO_G00168490</name>
</gene>
<proteinExistence type="inferred from homology"/>
<feature type="region of interest" description="Disordered" evidence="11">
    <location>
        <begin position="259"/>
        <end position="299"/>
    </location>
</feature>
<keyword evidence="3" id="KW-0217">Developmental protein</keyword>
<evidence type="ECO:0000256" key="11">
    <source>
        <dbReference type="SAM" id="MobiDB-lite"/>
    </source>
</evidence>
<evidence type="ECO:0000313" key="15">
    <source>
        <dbReference type="Proteomes" id="UP000823561"/>
    </source>
</evidence>
<dbReference type="GO" id="GO:0008083">
    <property type="term" value="F:growth factor activity"/>
    <property type="evidence" value="ECO:0007669"/>
    <property type="project" value="UniProtKB-KW"/>
</dbReference>
<evidence type="ECO:0000256" key="10">
    <source>
        <dbReference type="RuleBase" id="RU000354"/>
    </source>
</evidence>
<comment type="subcellular location">
    <subcellularLocation>
        <location evidence="1">Secreted</location>
    </subcellularLocation>
</comment>
<dbReference type="Pfam" id="PF00019">
    <property type="entry name" value="TGF_beta"/>
    <property type="match status" value="1"/>
</dbReference>
<dbReference type="Gene3D" id="2.10.90.10">
    <property type="entry name" value="Cystine-knot cytokines"/>
    <property type="match status" value="1"/>
</dbReference>
<evidence type="ECO:0000256" key="9">
    <source>
        <dbReference type="ARBA" id="ARBA00023180"/>
    </source>
</evidence>